<evidence type="ECO:0000313" key="2">
    <source>
        <dbReference type="EMBL" id="CAG6550820.1"/>
    </source>
</evidence>
<sequence length="333" mass="35293">MLVLSISGLIWLLRKSNSSLRCSDGEERSPVASSSPVRRFLMLARCCLAASRLGLALVSESVLLSLLEMWMGPSMGRLAGLPESISATVGIEYSRSSFVTRQCSMRSCWDMAGTCWLIRSSSRSNSVSLFAFEDPLCSPPGCLLQPELETSQKELASDEGLTCAVELSESLSVHCSSTSTSFSASQPSGTNAGSSSASDSSIRVSSSSNASSSSSISIVSTFPSPFVVVAGTTSLLLVTRGVAATSGEFNTFRLTKLSMTVVVVVLSRQLGPSGYVSADSVSESGSRSITPSSLYGALFFSRRRSRLELPLLAVVAVVVDEGFSTERRMIRFS</sequence>
<feature type="region of interest" description="Disordered" evidence="1">
    <location>
        <begin position="180"/>
        <end position="199"/>
    </location>
</feature>
<reference evidence="2" key="1">
    <citation type="submission" date="2021-05" db="EMBL/GenBank/DDBJ databases">
        <authorList>
            <person name="Alioto T."/>
            <person name="Alioto T."/>
            <person name="Gomez Garrido J."/>
        </authorList>
    </citation>
    <scope>NUCLEOTIDE SEQUENCE</scope>
</reference>
<name>A0A8D8IAJ1_CULPI</name>
<evidence type="ECO:0000256" key="1">
    <source>
        <dbReference type="SAM" id="MobiDB-lite"/>
    </source>
</evidence>
<accession>A0A8D8IAJ1</accession>
<organism evidence="2">
    <name type="scientific">Culex pipiens</name>
    <name type="common">House mosquito</name>
    <dbReference type="NCBI Taxonomy" id="7175"/>
    <lineage>
        <taxon>Eukaryota</taxon>
        <taxon>Metazoa</taxon>
        <taxon>Ecdysozoa</taxon>
        <taxon>Arthropoda</taxon>
        <taxon>Hexapoda</taxon>
        <taxon>Insecta</taxon>
        <taxon>Pterygota</taxon>
        <taxon>Neoptera</taxon>
        <taxon>Endopterygota</taxon>
        <taxon>Diptera</taxon>
        <taxon>Nematocera</taxon>
        <taxon>Culicoidea</taxon>
        <taxon>Culicidae</taxon>
        <taxon>Culicinae</taxon>
        <taxon>Culicini</taxon>
        <taxon>Culex</taxon>
        <taxon>Culex</taxon>
    </lineage>
</organism>
<dbReference type="EMBL" id="HBUE01350921">
    <property type="protein sequence ID" value="CAG6603114.1"/>
    <property type="molecule type" value="Transcribed_RNA"/>
</dbReference>
<dbReference type="EMBL" id="HBUE01243822">
    <property type="protein sequence ID" value="CAG6550820.1"/>
    <property type="molecule type" value="Transcribed_RNA"/>
</dbReference>
<dbReference type="AlphaFoldDB" id="A0A8D8IAJ1"/>
<protein>
    <submittedName>
        <fullName evidence="2">(northern house mosquito) hypothetical protein</fullName>
    </submittedName>
</protein>
<proteinExistence type="predicted"/>